<keyword evidence="10" id="KW-0479">Metal-binding</keyword>
<evidence type="ECO:0000313" key="12">
    <source>
        <dbReference type="Proteomes" id="UP000051931"/>
    </source>
</evidence>
<dbReference type="eggNOG" id="COG0239">
    <property type="taxonomic scope" value="Bacteria"/>
</dbReference>
<dbReference type="GO" id="GO:0062054">
    <property type="term" value="F:fluoride channel activity"/>
    <property type="evidence" value="ECO:0007669"/>
    <property type="project" value="UniProtKB-UniRule"/>
</dbReference>
<evidence type="ECO:0000256" key="3">
    <source>
        <dbReference type="ARBA" id="ARBA00022692"/>
    </source>
</evidence>
<dbReference type="HAMAP" id="MF_00454">
    <property type="entry name" value="FluC"/>
    <property type="match status" value="1"/>
</dbReference>
<dbReference type="GO" id="GO:0046872">
    <property type="term" value="F:metal ion binding"/>
    <property type="evidence" value="ECO:0007669"/>
    <property type="project" value="UniProtKB-KW"/>
</dbReference>
<dbReference type="InterPro" id="IPR003691">
    <property type="entry name" value="FluC"/>
</dbReference>
<name>A0A0R1S5Z5_9LACO</name>
<keyword evidence="3 10" id="KW-0812">Transmembrane</keyword>
<dbReference type="EMBL" id="AZFB01000001">
    <property type="protein sequence ID" value="KRL63934.1"/>
    <property type="molecule type" value="Genomic_DNA"/>
</dbReference>
<comment type="similarity">
    <text evidence="7 10">Belongs to the fluoride channel Fluc/FEX (TC 1.A.43) family.</text>
</comment>
<sequence>MILAGIGASIGAVIRLFLTRHIKSDKFPLATLIINLSGAFLLGLLFGLGLTKTSYLFLGTGLLGGYTTFSTLNKELVAEKNIHLKFAYGLSSYVLGFILVFIGFEIGKIVQ</sequence>
<proteinExistence type="inferred from homology"/>
<dbReference type="Proteomes" id="UP000051931">
    <property type="component" value="Unassembled WGS sequence"/>
</dbReference>
<keyword evidence="2 10" id="KW-1003">Cell membrane</keyword>
<dbReference type="PANTHER" id="PTHR28259">
    <property type="entry name" value="FLUORIDE EXPORT PROTEIN 1-RELATED"/>
    <property type="match status" value="1"/>
</dbReference>
<comment type="catalytic activity">
    <reaction evidence="8">
        <text>fluoride(in) = fluoride(out)</text>
        <dbReference type="Rhea" id="RHEA:76159"/>
        <dbReference type="ChEBI" id="CHEBI:17051"/>
    </reaction>
    <physiologicalReaction direction="left-to-right" evidence="8">
        <dbReference type="Rhea" id="RHEA:76160"/>
    </physiologicalReaction>
</comment>
<evidence type="ECO:0000313" key="11">
    <source>
        <dbReference type="EMBL" id="KRL63934.1"/>
    </source>
</evidence>
<comment type="function">
    <text evidence="9 10">Fluoride-specific ion channel. Important for reducing fluoride concentration in the cell, thus reducing its toxicity.</text>
</comment>
<evidence type="ECO:0000256" key="9">
    <source>
        <dbReference type="ARBA" id="ARBA00049940"/>
    </source>
</evidence>
<dbReference type="STRING" id="1122152.GCA_000425905_00502"/>
<comment type="caution">
    <text evidence="11">The sequence shown here is derived from an EMBL/GenBank/DDBJ whole genome shotgun (WGS) entry which is preliminary data.</text>
</comment>
<feature type="binding site" evidence="10">
    <location>
        <position position="64"/>
    </location>
    <ligand>
        <name>Na(+)</name>
        <dbReference type="ChEBI" id="CHEBI:29101"/>
        <note>structural</note>
    </ligand>
</feature>
<dbReference type="GO" id="GO:0005886">
    <property type="term" value="C:plasma membrane"/>
    <property type="evidence" value="ECO:0007669"/>
    <property type="project" value="UniProtKB-SubCell"/>
</dbReference>
<comment type="activity regulation">
    <text evidence="10">Na(+) is not transported, but it plays an essential structural role and its presence is essential for fluoride channel function.</text>
</comment>
<dbReference type="PATRIC" id="fig|1122152.4.peg.182"/>
<evidence type="ECO:0000256" key="5">
    <source>
        <dbReference type="ARBA" id="ARBA00023136"/>
    </source>
</evidence>
<evidence type="ECO:0000256" key="10">
    <source>
        <dbReference type="HAMAP-Rule" id="MF_00454"/>
    </source>
</evidence>
<keyword evidence="12" id="KW-1185">Reference proteome</keyword>
<evidence type="ECO:0000256" key="7">
    <source>
        <dbReference type="ARBA" id="ARBA00035120"/>
    </source>
</evidence>
<dbReference type="GO" id="GO:0140114">
    <property type="term" value="P:cellular detoxification of fluoride"/>
    <property type="evidence" value="ECO:0007669"/>
    <property type="project" value="UniProtKB-UniRule"/>
</dbReference>
<dbReference type="PANTHER" id="PTHR28259:SF1">
    <property type="entry name" value="FLUORIDE EXPORT PROTEIN 1-RELATED"/>
    <property type="match status" value="1"/>
</dbReference>
<comment type="subcellular location">
    <subcellularLocation>
        <location evidence="1 10">Cell membrane</location>
        <topology evidence="1 10">Multi-pass membrane protein</topology>
    </subcellularLocation>
</comment>
<keyword evidence="10" id="KW-0406">Ion transport</keyword>
<keyword evidence="10" id="KW-0915">Sodium</keyword>
<reference evidence="11 12" key="1">
    <citation type="journal article" date="2015" name="Genome Announc.">
        <title>Expanding the biotechnology potential of lactobacilli through comparative genomics of 213 strains and associated genera.</title>
        <authorList>
            <person name="Sun Z."/>
            <person name="Harris H.M."/>
            <person name="McCann A."/>
            <person name="Guo C."/>
            <person name="Argimon S."/>
            <person name="Zhang W."/>
            <person name="Yang X."/>
            <person name="Jeffery I.B."/>
            <person name="Cooney J.C."/>
            <person name="Kagawa T.F."/>
            <person name="Liu W."/>
            <person name="Song Y."/>
            <person name="Salvetti E."/>
            <person name="Wrobel A."/>
            <person name="Rasinkangas P."/>
            <person name="Parkhill J."/>
            <person name="Rea M.C."/>
            <person name="O'Sullivan O."/>
            <person name="Ritari J."/>
            <person name="Douillard F.P."/>
            <person name="Paul Ross R."/>
            <person name="Yang R."/>
            <person name="Briner A.E."/>
            <person name="Felis G.E."/>
            <person name="de Vos W.M."/>
            <person name="Barrangou R."/>
            <person name="Klaenhammer T.R."/>
            <person name="Caufield P.W."/>
            <person name="Cui Y."/>
            <person name="Zhang H."/>
            <person name="O'Toole P.W."/>
        </authorList>
    </citation>
    <scope>NUCLEOTIDE SEQUENCE [LARGE SCALE GENOMIC DNA]</scope>
    <source>
        <strain evidence="11 12">DSM 15354</strain>
    </source>
</reference>
<dbReference type="RefSeq" id="WP_027824695.1">
    <property type="nucleotide sequence ID" value="NZ_AUEI01000004.1"/>
</dbReference>
<protein>
    <recommendedName>
        <fullName evidence="10">Fluoride-specific ion channel FluC</fullName>
    </recommendedName>
</protein>
<keyword evidence="6 10" id="KW-0407">Ion channel</keyword>
<feature type="transmembrane region" description="Helical" evidence="10">
    <location>
        <begin position="54"/>
        <end position="72"/>
    </location>
</feature>
<dbReference type="Pfam" id="PF02537">
    <property type="entry name" value="CRCB"/>
    <property type="match status" value="1"/>
</dbReference>
<keyword evidence="5 10" id="KW-0472">Membrane</keyword>
<evidence type="ECO:0000256" key="8">
    <source>
        <dbReference type="ARBA" id="ARBA00035585"/>
    </source>
</evidence>
<accession>A0A0R1S5Z5</accession>
<dbReference type="AlphaFoldDB" id="A0A0R1S5Z5"/>
<feature type="transmembrane region" description="Helical" evidence="10">
    <location>
        <begin position="84"/>
        <end position="104"/>
    </location>
</feature>
<evidence type="ECO:0000256" key="1">
    <source>
        <dbReference type="ARBA" id="ARBA00004651"/>
    </source>
</evidence>
<feature type="binding site" evidence="10">
    <location>
        <position position="67"/>
    </location>
    <ligand>
        <name>Na(+)</name>
        <dbReference type="ChEBI" id="CHEBI:29101"/>
        <note>structural</note>
    </ligand>
</feature>
<evidence type="ECO:0000256" key="4">
    <source>
        <dbReference type="ARBA" id="ARBA00022989"/>
    </source>
</evidence>
<keyword evidence="4 10" id="KW-1133">Transmembrane helix</keyword>
<keyword evidence="10" id="KW-0813">Transport</keyword>
<evidence type="ECO:0000256" key="2">
    <source>
        <dbReference type="ARBA" id="ARBA00022475"/>
    </source>
</evidence>
<organism evidence="11 12">
    <name type="scientific">Lactobacillus psittaci DSM 15354</name>
    <dbReference type="NCBI Taxonomy" id="1122152"/>
    <lineage>
        <taxon>Bacteria</taxon>
        <taxon>Bacillati</taxon>
        <taxon>Bacillota</taxon>
        <taxon>Bacilli</taxon>
        <taxon>Lactobacillales</taxon>
        <taxon>Lactobacillaceae</taxon>
        <taxon>Lactobacillus</taxon>
    </lineage>
</organism>
<evidence type="ECO:0000256" key="6">
    <source>
        <dbReference type="ARBA" id="ARBA00023303"/>
    </source>
</evidence>
<gene>
    <name evidence="10" type="primary">fluC</name>
    <name evidence="10" type="synonym">crcB</name>
    <name evidence="11" type="ORF">FC23_GL000181</name>
</gene>
<feature type="transmembrane region" description="Helical" evidence="10">
    <location>
        <begin position="27"/>
        <end position="48"/>
    </location>
</feature>